<evidence type="ECO:0000256" key="8">
    <source>
        <dbReference type="ARBA" id="ARBA00023136"/>
    </source>
</evidence>
<comment type="subcellular location">
    <subcellularLocation>
        <location evidence="1">Cell membrane</location>
        <topology evidence="1">Multi-pass membrane protein</topology>
    </subcellularLocation>
</comment>
<dbReference type="GO" id="GO:0008188">
    <property type="term" value="F:neuropeptide receptor activity"/>
    <property type="evidence" value="ECO:0007669"/>
    <property type="project" value="TreeGrafter"/>
</dbReference>
<evidence type="ECO:0000256" key="9">
    <source>
        <dbReference type="ARBA" id="ARBA00023139"/>
    </source>
</evidence>
<evidence type="ECO:0000256" key="7">
    <source>
        <dbReference type="ARBA" id="ARBA00023040"/>
    </source>
</evidence>
<keyword evidence="13 17" id="KW-0807">Transducer</keyword>
<sequence>MGTNSTFDYPNLTYHNMTSPNPQSVRLGAKVLIPLYSIIFVLSVLGNVLVIVTLVQNRRMRTVTNAFLLNLAVSDLFLAIFCIPVTLVGSLLRQFIFGEVMCKIIPYLQATTVSVSAWTLVAISIERFFAICQPLRSRKWQTLSHAYKMIAVIWVASITSMTPIVVWSSLIPLLEKGKFKCREAWPSVHSEKIFTIFLDVYLFLIPLVVMTATYTLVSIRLCEGIQLELQNQKQGYLSHMSTEDKILLNYKYNAQQLQSTTTNNCNLHAKAHRCIPLTKKEFNSIVRVNSSGRSLAAKQRVIKMLFVMVLEFFICWTPLHLINTLVQFYPQVIYQAMGNIGIPIIQLLAYISACCNPVTYCFMHCMFRNAFISAFSCRRKKWVYGKASDGSDTSLYISPQNTIKQGKISHDCLLFS</sequence>
<keyword evidence="7 17" id="KW-0297">G-protein coupled receptor</keyword>
<evidence type="ECO:0000256" key="4">
    <source>
        <dbReference type="ARBA" id="ARBA00022475"/>
    </source>
</evidence>
<dbReference type="HOGENOM" id="CLU_009579_6_3_1"/>
<dbReference type="Pfam" id="PF00001">
    <property type="entry name" value="7tm_1"/>
    <property type="match status" value="1"/>
</dbReference>
<dbReference type="SUPFAM" id="SSF81321">
    <property type="entry name" value="Family A G protein-coupled receptor-like"/>
    <property type="match status" value="1"/>
</dbReference>
<feature type="transmembrane region" description="Helical" evidence="18">
    <location>
        <begin position="33"/>
        <end position="55"/>
    </location>
</feature>
<accession>T1IJT3</accession>
<dbReference type="eggNOG" id="KOG3656">
    <property type="taxonomic scope" value="Eukaryota"/>
</dbReference>
<evidence type="ECO:0000256" key="1">
    <source>
        <dbReference type="ARBA" id="ARBA00004651"/>
    </source>
</evidence>
<evidence type="ECO:0000256" key="12">
    <source>
        <dbReference type="ARBA" id="ARBA00023180"/>
    </source>
</evidence>
<feature type="transmembrane region" description="Helical" evidence="18">
    <location>
        <begin position="67"/>
        <end position="92"/>
    </location>
</feature>
<dbReference type="STRING" id="126957.T1IJT3"/>
<dbReference type="PROSITE" id="PS50262">
    <property type="entry name" value="G_PROTEIN_RECEP_F1_2"/>
    <property type="match status" value="1"/>
</dbReference>
<dbReference type="GO" id="GO:0005886">
    <property type="term" value="C:plasma membrane"/>
    <property type="evidence" value="ECO:0007669"/>
    <property type="project" value="UniProtKB-SubCell"/>
</dbReference>
<keyword evidence="12" id="KW-0325">Glycoprotein</keyword>
<dbReference type="AlphaFoldDB" id="T1IJT3"/>
<keyword evidence="14" id="KW-0449">Lipoprotein</keyword>
<evidence type="ECO:0000256" key="3">
    <source>
        <dbReference type="ARBA" id="ARBA00019090"/>
    </source>
</evidence>
<feature type="transmembrane region" description="Helical" evidence="18">
    <location>
        <begin position="104"/>
        <end position="125"/>
    </location>
</feature>
<keyword evidence="6 18" id="KW-1133">Transmembrane helix</keyword>
<evidence type="ECO:0000256" key="18">
    <source>
        <dbReference type="SAM" id="Phobius"/>
    </source>
</evidence>
<dbReference type="PRINTS" id="PR01822">
    <property type="entry name" value="CCYSTOKININR"/>
</dbReference>
<dbReference type="Proteomes" id="UP000014500">
    <property type="component" value="Unassembled WGS sequence"/>
</dbReference>
<evidence type="ECO:0000256" key="13">
    <source>
        <dbReference type="ARBA" id="ARBA00023224"/>
    </source>
</evidence>
<dbReference type="EMBL" id="JH430345">
    <property type="status" value="NOT_ANNOTATED_CDS"/>
    <property type="molecule type" value="Genomic_DNA"/>
</dbReference>
<evidence type="ECO:0000256" key="10">
    <source>
        <dbReference type="ARBA" id="ARBA00023157"/>
    </source>
</evidence>
<dbReference type="OMA" id="NTTAHKC"/>
<dbReference type="InterPro" id="IPR000276">
    <property type="entry name" value="GPCR_Rhodpsn"/>
</dbReference>
<evidence type="ECO:0000313" key="21">
    <source>
        <dbReference type="Proteomes" id="UP000014500"/>
    </source>
</evidence>
<dbReference type="InterPro" id="IPR009126">
    <property type="entry name" value="Cholcskin_rcpt"/>
</dbReference>
<dbReference type="InterPro" id="IPR000314">
    <property type="entry name" value="Gastrin_rcpt"/>
</dbReference>
<dbReference type="EnsemblMetazoa" id="SMAR001160-RA">
    <property type="protein sequence ID" value="SMAR001160-PA"/>
    <property type="gene ID" value="SMAR001160"/>
</dbReference>
<name>T1IJT3_STRMM</name>
<dbReference type="PANTHER" id="PTHR24238">
    <property type="entry name" value="G-PROTEIN COUPLED RECEPTOR"/>
    <property type="match status" value="1"/>
</dbReference>
<keyword evidence="10" id="KW-1015">Disulfide bond</keyword>
<keyword evidence="9" id="KW-0564">Palmitate</keyword>
<dbReference type="PhylomeDB" id="T1IJT3"/>
<evidence type="ECO:0000259" key="19">
    <source>
        <dbReference type="PROSITE" id="PS50262"/>
    </source>
</evidence>
<protein>
    <recommendedName>
        <fullName evidence="3">Gastrin/cholecystokinin type B receptor</fullName>
    </recommendedName>
    <alternativeName>
        <fullName evidence="16">Cholecystokinin-2 receptor</fullName>
    </alternativeName>
</protein>
<dbReference type="PRINTS" id="PR00527">
    <property type="entry name" value="GASTRINR"/>
</dbReference>
<evidence type="ECO:0000256" key="14">
    <source>
        <dbReference type="ARBA" id="ARBA00023288"/>
    </source>
</evidence>
<keyword evidence="4" id="KW-1003">Cell membrane</keyword>
<evidence type="ECO:0000256" key="16">
    <source>
        <dbReference type="ARBA" id="ARBA00031093"/>
    </source>
</evidence>
<dbReference type="Gene3D" id="1.20.1070.10">
    <property type="entry name" value="Rhodopsin 7-helix transmembrane proteins"/>
    <property type="match status" value="1"/>
</dbReference>
<feature type="domain" description="G-protein coupled receptors family 1 profile" evidence="19">
    <location>
        <begin position="46"/>
        <end position="360"/>
    </location>
</feature>
<feature type="transmembrane region" description="Helical" evidence="18">
    <location>
        <begin position="193"/>
        <end position="217"/>
    </location>
</feature>
<comment type="similarity">
    <text evidence="2 17">Belongs to the G-protein coupled receptor 1 family.</text>
</comment>
<keyword evidence="11 17" id="KW-0675">Receptor</keyword>
<evidence type="ECO:0000256" key="15">
    <source>
        <dbReference type="ARBA" id="ARBA00025402"/>
    </source>
</evidence>
<dbReference type="PRINTS" id="PR00237">
    <property type="entry name" value="GPCRRHODOPSN"/>
</dbReference>
<evidence type="ECO:0000256" key="11">
    <source>
        <dbReference type="ARBA" id="ARBA00023170"/>
    </source>
</evidence>
<proteinExistence type="inferred from homology"/>
<dbReference type="GO" id="GO:0015054">
    <property type="term" value="F:gastrin receptor activity"/>
    <property type="evidence" value="ECO:0007669"/>
    <property type="project" value="InterPro"/>
</dbReference>
<organism evidence="20 21">
    <name type="scientific">Strigamia maritima</name>
    <name type="common">European centipede</name>
    <name type="synonym">Geophilus maritimus</name>
    <dbReference type="NCBI Taxonomy" id="126957"/>
    <lineage>
        <taxon>Eukaryota</taxon>
        <taxon>Metazoa</taxon>
        <taxon>Ecdysozoa</taxon>
        <taxon>Arthropoda</taxon>
        <taxon>Myriapoda</taxon>
        <taxon>Chilopoda</taxon>
        <taxon>Pleurostigmophora</taxon>
        <taxon>Geophilomorpha</taxon>
        <taxon>Linotaeniidae</taxon>
        <taxon>Strigamia</taxon>
    </lineage>
</organism>
<dbReference type="PROSITE" id="PS00237">
    <property type="entry name" value="G_PROTEIN_RECEP_F1_1"/>
    <property type="match status" value="1"/>
</dbReference>
<dbReference type="InterPro" id="IPR017452">
    <property type="entry name" value="GPCR_Rhodpsn_7TM"/>
</dbReference>
<keyword evidence="5 17" id="KW-0812">Transmembrane</keyword>
<evidence type="ECO:0000256" key="17">
    <source>
        <dbReference type="RuleBase" id="RU000688"/>
    </source>
</evidence>
<feature type="transmembrane region" description="Helical" evidence="18">
    <location>
        <begin position="301"/>
        <end position="322"/>
    </location>
</feature>
<evidence type="ECO:0000313" key="20">
    <source>
        <dbReference type="EnsemblMetazoa" id="SMAR001160-PA"/>
    </source>
</evidence>
<keyword evidence="21" id="KW-1185">Reference proteome</keyword>
<keyword evidence="8 18" id="KW-0472">Membrane</keyword>
<evidence type="ECO:0000256" key="6">
    <source>
        <dbReference type="ARBA" id="ARBA00022989"/>
    </source>
</evidence>
<comment type="function">
    <text evidence="15">Receptor for gastrin and cholecystokinin. The CCK-B receptors occur throughout the central nervous system where they modulate anxiety, analgesia, arousal, and neuroleptic activity. This receptor mediates its action by association with G proteins that activate a phosphatidylinositol-calcium second messenger system.</text>
</comment>
<evidence type="ECO:0000256" key="5">
    <source>
        <dbReference type="ARBA" id="ARBA00022692"/>
    </source>
</evidence>
<feature type="transmembrane region" description="Helical" evidence="18">
    <location>
        <begin position="146"/>
        <end position="173"/>
    </location>
</feature>
<reference evidence="20" key="2">
    <citation type="submission" date="2015-02" db="UniProtKB">
        <authorList>
            <consortium name="EnsemblMetazoa"/>
        </authorList>
    </citation>
    <scope>IDENTIFICATION</scope>
</reference>
<evidence type="ECO:0000256" key="2">
    <source>
        <dbReference type="ARBA" id="ARBA00010663"/>
    </source>
</evidence>
<feature type="transmembrane region" description="Helical" evidence="18">
    <location>
        <begin position="342"/>
        <end position="363"/>
    </location>
</feature>
<dbReference type="PANTHER" id="PTHR24238:SF75">
    <property type="entry name" value="CHOLECYSTOKININ-LIKE RECEPTOR AT 17D1-RELATED"/>
    <property type="match status" value="1"/>
</dbReference>
<reference evidence="21" key="1">
    <citation type="submission" date="2011-05" db="EMBL/GenBank/DDBJ databases">
        <authorList>
            <person name="Richards S.R."/>
            <person name="Qu J."/>
            <person name="Jiang H."/>
            <person name="Jhangiani S.N."/>
            <person name="Agravi P."/>
            <person name="Goodspeed R."/>
            <person name="Gross S."/>
            <person name="Mandapat C."/>
            <person name="Jackson L."/>
            <person name="Mathew T."/>
            <person name="Pu L."/>
            <person name="Thornton R."/>
            <person name="Saada N."/>
            <person name="Wilczek-Boney K.B."/>
            <person name="Lee S."/>
            <person name="Kovar C."/>
            <person name="Wu Y."/>
            <person name="Scherer S.E."/>
            <person name="Worley K.C."/>
            <person name="Muzny D.M."/>
            <person name="Gibbs R."/>
        </authorList>
    </citation>
    <scope>NUCLEOTIDE SEQUENCE</scope>
    <source>
        <strain evidence="21">Brora</strain>
    </source>
</reference>